<evidence type="ECO:0000256" key="3">
    <source>
        <dbReference type="ARBA" id="ARBA00022692"/>
    </source>
</evidence>
<keyword evidence="6" id="KW-0472">Membrane</keyword>
<dbReference type="InterPro" id="IPR050932">
    <property type="entry name" value="TM2D1-3-like"/>
</dbReference>
<dbReference type="PANTHER" id="PTHR21016">
    <property type="entry name" value="BETA-AMYLOID BINDING PROTEIN-RELATED"/>
    <property type="match status" value="1"/>
</dbReference>
<evidence type="ECO:0000256" key="6">
    <source>
        <dbReference type="ARBA" id="ARBA00023136"/>
    </source>
</evidence>
<comment type="subcellular location">
    <subcellularLocation>
        <location evidence="1">Membrane</location>
        <topology evidence="1">Multi-pass membrane protein</topology>
    </subcellularLocation>
</comment>
<dbReference type="EMBL" id="JAPMOS010000011">
    <property type="protein sequence ID" value="KAJ4460688.1"/>
    <property type="molecule type" value="Genomic_DNA"/>
</dbReference>
<keyword evidence="4" id="KW-0732">Signal</keyword>
<keyword evidence="7" id="KW-0325">Glycoprotein</keyword>
<feature type="domain" description="TM2" evidence="8">
    <location>
        <begin position="90"/>
        <end position="138"/>
    </location>
</feature>
<dbReference type="Proteomes" id="UP001141327">
    <property type="component" value="Unassembled WGS sequence"/>
</dbReference>
<sequence length="157" mass="16350">MSLAFPVRFFLSLYALTLLGGVATLTVVHFQKPGALKASLNIASSSHLYANLSCGTTCGIDLCYDIDECDCCVWGTISCCCDDSGTVRAQKSKTMAFILSLLLGPLGIDRFYLGYGTAGVGKMLTLGGGGLWSIADAILIGVDQIAVAPSGCPLPGW</sequence>
<protein>
    <recommendedName>
        <fullName evidence="8">TM2 domain-containing protein</fullName>
    </recommendedName>
</protein>
<reference evidence="9" key="1">
    <citation type="journal article" date="2022" name="bioRxiv">
        <title>Genomics of Preaxostyla Flagellates Illuminates Evolutionary Transitions and the Path Towards Mitochondrial Loss.</title>
        <authorList>
            <person name="Novak L.V.F."/>
            <person name="Treitli S.C."/>
            <person name="Pyrih J."/>
            <person name="Halakuc P."/>
            <person name="Pipaliya S.V."/>
            <person name="Vacek V."/>
            <person name="Brzon O."/>
            <person name="Soukal P."/>
            <person name="Eme L."/>
            <person name="Dacks J.B."/>
            <person name="Karnkowska A."/>
            <person name="Elias M."/>
            <person name="Hampl V."/>
        </authorList>
    </citation>
    <scope>NUCLEOTIDE SEQUENCE</scope>
    <source>
        <strain evidence="9">RCP-MX</strain>
    </source>
</reference>
<gene>
    <name evidence="9" type="ORF">PAPYR_13534</name>
</gene>
<name>A0ABQ8UPD3_9EUKA</name>
<proteinExistence type="inferred from homology"/>
<keyword evidence="5" id="KW-1133">Transmembrane helix</keyword>
<comment type="caution">
    <text evidence="9">The sequence shown here is derived from an EMBL/GenBank/DDBJ whole genome shotgun (WGS) entry which is preliminary data.</text>
</comment>
<evidence type="ECO:0000256" key="5">
    <source>
        <dbReference type="ARBA" id="ARBA00022989"/>
    </source>
</evidence>
<evidence type="ECO:0000256" key="4">
    <source>
        <dbReference type="ARBA" id="ARBA00022729"/>
    </source>
</evidence>
<evidence type="ECO:0000259" key="8">
    <source>
        <dbReference type="Pfam" id="PF05154"/>
    </source>
</evidence>
<evidence type="ECO:0000313" key="10">
    <source>
        <dbReference type="Proteomes" id="UP001141327"/>
    </source>
</evidence>
<dbReference type="Pfam" id="PF05154">
    <property type="entry name" value="TM2"/>
    <property type="match status" value="1"/>
</dbReference>
<accession>A0ABQ8UPD3</accession>
<evidence type="ECO:0000313" key="9">
    <source>
        <dbReference type="EMBL" id="KAJ4460688.1"/>
    </source>
</evidence>
<keyword evidence="3" id="KW-0812">Transmembrane</keyword>
<organism evidence="9 10">
    <name type="scientific">Paratrimastix pyriformis</name>
    <dbReference type="NCBI Taxonomy" id="342808"/>
    <lineage>
        <taxon>Eukaryota</taxon>
        <taxon>Metamonada</taxon>
        <taxon>Preaxostyla</taxon>
        <taxon>Paratrimastigidae</taxon>
        <taxon>Paratrimastix</taxon>
    </lineage>
</organism>
<evidence type="ECO:0000256" key="2">
    <source>
        <dbReference type="ARBA" id="ARBA00008284"/>
    </source>
</evidence>
<comment type="similarity">
    <text evidence="2">Belongs to the TM2 family.</text>
</comment>
<dbReference type="InterPro" id="IPR007829">
    <property type="entry name" value="TM2"/>
</dbReference>
<dbReference type="PANTHER" id="PTHR21016:SF7">
    <property type="entry name" value="TM2 DOMAIN-CONTAINING PROTEIN 3"/>
    <property type="match status" value="1"/>
</dbReference>
<evidence type="ECO:0000256" key="7">
    <source>
        <dbReference type="ARBA" id="ARBA00023180"/>
    </source>
</evidence>
<keyword evidence="10" id="KW-1185">Reference proteome</keyword>
<evidence type="ECO:0000256" key="1">
    <source>
        <dbReference type="ARBA" id="ARBA00004141"/>
    </source>
</evidence>